<comment type="caution">
    <text evidence="2">The sequence shown here is derived from an EMBL/GenBank/DDBJ whole genome shotgun (WGS) entry which is preliminary data.</text>
</comment>
<dbReference type="InterPro" id="IPR003735">
    <property type="entry name" value="Metal_Tscrpt_repr"/>
</dbReference>
<dbReference type="PANTHER" id="PTHR33677">
    <property type="entry name" value="TRANSCRIPTIONAL REPRESSOR FRMR-RELATED"/>
    <property type="match status" value="1"/>
</dbReference>
<feature type="compositionally biased region" description="Polar residues" evidence="1">
    <location>
        <begin position="10"/>
        <end position="19"/>
    </location>
</feature>
<evidence type="ECO:0000256" key="1">
    <source>
        <dbReference type="SAM" id="MobiDB-lite"/>
    </source>
</evidence>
<accession>A0A0R1RNN2</accession>
<sequence length="97" mass="10798">MMNVPDVAQKTVSSKQITNRLKRSRGQMDGVLRMMDEGRECQDILVQLAAVRSSVDKAMKLVVAENIRQTVEKMGVAADSEEAASLQKSLDLMMKTR</sequence>
<dbReference type="STRING" id="1114972.FD35_GL002523"/>
<name>A0A0R1RNN2_9LACO</name>
<dbReference type="Proteomes" id="UP000051999">
    <property type="component" value="Unassembled WGS sequence"/>
</dbReference>
<organism evidence="2 3">
    <name type="scientific">Furfurilactobacillus rossiae DSM 15814</name>
    <dbReference type="NCBI Taxonomy" id="1114972"/>
    <lineage>
        <taxon>Bacteria</taxon>
        <taxon>Bacillati</taxon>
        <taxon>Bacillota</taxon>
        <taxon>Bacilli</taxon>
        <taxon>Lactobacillales</taxon>
        <taxon>Lactobacillaceae</taxon>
        <taxon>Furfurilactobacillus</taxon>
    </lineage>
</organism>
<dbReference type="InterPro" id="IPR038390">
    <property type="entry name" value="Metal_Tscrpt_repr_sf"/>
</dbReference>
<dbReference type="Pfam" id="PF02583">
    <property type="entry name" value="Trns_repr_metal"/>
    <property type="match status" value="1"/>
</dbReference>
<dbReference type="GO" id="GO:0003677">
    <property type="term" value="F:DNA binding"/>
    <property type="evidence" value="ECO:0007669"/>
    <property type="project" value="InterPro"/>
</dbReference>
<dbReference type="GO" id="GO:0046872">
    <property type="term" value="F:metal ion binding"/>
    <property type="evidence" value="ECO:0007669"/>
    <property type="project" value="InterPro"/>
</dbReference>
<feature type="region of interest" description="Disordered" evidence="1">
    <location>
        <begin position="1"/>
        <end position="29"/>
    </location>
</feature>
<keyword evidence="3" id="KW-1185">Reference proteome</keyword>
<evidence type="ECO:0000313" key="2">
    <source>
        <dbReference type="EMBL" id="KRL55067.1"/>
    </source>
</evidence>
<dbReference type="Gene3D" id="1.20.58.1000">
    <property type="entry name" value="Metal-sensitive repressor, helix protomer"/>
    <property type="match status" value="1"/>
</dbReference>
<gene>
    <name evidence="2" type="ORF">FD35_GL002523</name>
</gene>
<reference evidence="2 3" key="1">
    <citation type="journal article" date="2015" name="Genome Announc.">
        <title>Expanding the biotechnology potential of lactobacilli through comparative genomics of 213 strains and associated genera.</title>
        <authorList>
            <person name="Sun Z."/>
            <person name="Harris H.M."/>
            <person name="McCann A."/>
            <person name="Guo C."/>
            <person name="Argimon S."/>
            <person name="Zhang W."/>
            <person name="Yang X."/>
            <person name="Jeffery I.B."/>
            <person name="Cooney J.C."/>
            <person name="Kagawa T.F."/>
            <person name="Liu W."/>
            <person name="Song Y."/>
            <person name="Salvetti E."/>
            <person name="Wrobel A."/>
            <person name="Rasinkangas P."/>
            <person name="Parkhill J."/>
            <person name="Rea M.C."/>
            <person name="O'Sullivan O."/>
            <person name="Ritari J."/>
            <person name="Douillard F.P."/>
            <person name="Paul Ross R."/>
            <person name="Yang R."/>
            <person name="Briner A.E."/>
            <person name="Felis G.E."/>
            <person name="de Vos W.M."/>
            <person name="Barrangou R."/>
            <person name="Klaenhammer T.R."/>
            <person name="Caufield P.W."/>
            <person name="Cui Y."/>
            <person name="Zhang H."/>
            <person name="O'Toole P.W."/>
        </authorList>
    </citation>
    <scope>NUCLEOTIDE SEQUENCE [LARGE SCALE GENOMIC DNA]</scope>
    <source>
        <strain evidence="2 3">DSM 15814</strain>
    </source>
</reference>
<evidence type="ECO:0000313" key="3">
    <source>
        <dbReference type="Proteomes" id="UP000051999"/>
    </source>
</evidence>
<protein>
    <submittedName>
        <fullName evidence="2">Uncharacterized protein</fullName>
    </submittedName>
</protein>
<dbReference type="EMBL" id="AZFF01000007">
    <property type="protein sequence ID" value="KRL55067.1"/>
    <property type="molecule type" value="Genomic_DNA"/>
</dbReference>
<dbReference type="GO" id="GO:0045892">
    <property type="term" value="P:negative regulation of DNA-templated transcription"/>
    <property type="evidence" value="ECO:0007669"/>
    <property type="project" value="UniProtKB-ARBA"/>
</dbReference>
<dbReference type="PANTHER" id="PTHR33677:SF5">
    <property type="entry name" value="TRANSCRIPTIONAL REPRESSOR FRMR"/>
    <property type="match status" value="1"/>
</dbReference>
<proteinExistence type="predicted"/>
<dbReference type="AlphaFoldDB" id="A0A0R1RNN2"/>
<dbReference type="eggNOG" id="COG1937">
    <property type="taxonomic scope" value="Bacteria"/>
</dbReference>
<dbReference type="PATRIC" id="fig|1114972.6.peg.2587"/>
<dbReference type="RefSeq" id="WP_017260582.1">
    <property type="nucleotide sequence ID" value="NZ_AUAW01000007.1"/>
</dbReference>